<evidence type="ECO:0000256" key="7">
    <source>
        <dbReference type="SAM" id="SignalP"/>
    </source>
</evidence>
<dbReference type="KEGG" id="bths:CNY62_05300"/>
<keyword evidence="11" id="KW-1185">Reference proteome</keyword>
<evidence type="ECO:0000313" key="9">
    <source>
        <dbReference type="EMBL" id="ATF25859.1"/>
    </source>
</evidence>
<feature type="signal peptide" evidence="7">
    <location>
        <begin position="1"/>
        <end position="29"/>
    </location>
</feature>
<keyword evidence="3" id="KW-0964">Secreted</keyword>
<name>A0A1D2L4Q9_BROTH</name>
<keyword evidence="5" id="KW-0572">Peptidoglycan-anchor</keyword>
<evidence type="ECO:0000256" key="5">
    <source>
        <dbReference type="ARBA" id="ARBA00023088"/>
    </source>
</evidence>
<evidence type="ECO:0000256" key="6">
    <source>
        <dbReference type="SAM" id="Phobius"/>
    </source>
</evidence>
<accession>A0A1D2L4Q9</accession>
<sequence>MISINQTIKLVLVTLLSLHLTSMPFIVNATSENSVIKVTGNLDKAIESIVENSDEKDVVTPNLEKKQTIIKTGDLPTTGAETLVWLAVLGSILISIAVLLWFYVKRSKKRSGQL</sequence>
<evidence type="ECO:0000256" key="1">
    <source>
        <dbReference type="ARBA" id="ARBA00004168"/>
    </source>
</evidence>
<feature type="chain" id="PRO_5033268288" description="Gram-positive cocci surface proteins LPxTG domain-containing protein" evidence="7">
    <location>
        <begin position="30"/>
        <end position="114"/>
    </location>
</feature>
<dbReference type="EMBL" id="CP023483">
    <property type="protein sequence ID" value="ATF25859.1"/>
    <property type="molecule type" value="Genomic_DNA"/>
</dbReference>
<keyword evidence="6" id="KW-1133">Transmembrane helix</keyword>
<comment type="subcellular location">
    <subcellularLocation>
        <location evidence="1">Secreted</location>
        <location evidence="1">Cell wall</location>
        <topology evidence="1">Peptidoglycan-anchor</topology>
    </subcellularLocation>
</comment>
<dbReference type="RefSeq" id="WP_069126077.1">
    <property type="nucleotide sequence ID" value="NZ_CBCPKC010000004.1"/>
</dbReference>
<evidence type="ECO:0000259" key="8">
    <source>
        <dbReference type="Pfam" id="PF00746"/>
    </source>
</evidence>
<evidence type="ECO:0000313" key="10">
    <source>
        <dbReference type="EMBL" id="SPP29422.1"/>
    </source>
</evidence>
<dbReference type="AlphaFoldDB" id="A0A1D2L4Q9"/>
<dbReference type="InterPro" id="IPR019931">
    <property type="entry name" value="LPXTG_anchor"/>
</dbReference>
<reference evidence="10" key="2">
    <citation type="submission" date="2018-04" db="EMBL/GenBank/DDBJ databases">
        <authorList>
            <person name="Go L.Y."/>
            <person name="Mitchell J.A."/>
        </authorList>
    </citation>
    <scope>NUCLEOTIDE SEQUENCE</scope>
    <source>
        <strain evidence="10">BSAS1 3</strain>
    </source>
</reference>
<feature type="domain" description="Gram-positive cocci surface proteins LPxTG" evidence="8">
    <location>
        <begin position="73"/>
        <end position="108"/>
    </location>
</feature>
<feature type="transmembrane region" description="Helical" evidence="6">
    <location>
        <begin position="83"/>
        <end position="104"/>
    </location>
</feature>
<evidence type="ECO:0000256" key="4">
    <source>
        <dbReference type="ARBA" id="ARBA00022729"/>
    </source>
</evidence>
<gene>
    <name evidence="10" type="ORF">BTBSAS_50070</name>
    <name evidence="9" type="ORF">CNY62_05300</name>
</gene>
<keyword evidence="2" id="KW-0134">Cell wall</keyword>
<dbReference type="EMBL" id="OUNC01000045">
    <property type="protein sequence ID" value="SPP29422.1"/>
    <property type="molecule type" value="Genomic_DNA"/>
</dbReference>
<protein>
    <recommendedName>
        <fullName evidence="8">Gram-positive cocci surface proteins LPxTG domain-containing protein</fullName>
    </recommendedName>
</protein>
<keyword evidence="4 7" id="KW-0732">Signal</keyword>
<organism evidence="9 11">
    <name type="scientific">Brochothrix thermosphacta</name>
    <name type="common">Microbacterium thermosphactum</name>
    <dbReference type="NCBI Taxonomy" id="2756"/>
    <lineage>
        <taxon>Bacteria</taxon>
        <taxon>Bacillati</taxon>
        <taxon>Bacillota</taxon>
        <taxon>Bacilli</taxon>
        <taxon>Bacillales</taxon>
        <taxon>Listeriaceae</taxon>
        <taxon>Brochothrix</taxon>
    </lineage>
</organism>
<evidence type="ECO:0000256" key="3">
    <source>
        <dbReference type="ARBA" id="ARBA00022525"/>
    </source>
</evidence>
<dbReference type="NCBIfam" id="TIGR01167">
    <property type="entry name" value="LPXTG_anchor"/>
    <property type="match status" value="1"/>
</dbReference>
<evidence type="ECO:0000313" key="12">
    <source>
        <dbReference type="Proteomes" id="UP000270190"/>
    </source>
</evidence>
<dbReference type="Proteomes" id="UP000243591">
    <property type="component" value="Chromosome"/>
</dbReference>
<evidence type="ECO:0000313" key="11">
    <source>
        <dbReference type="Proteomes" id="UP000243591"/>
    </source>
</evidence>
<reference evidence="12" key="3">
    <citation type="submission" date="2018-04" db="EMBL/GenBank/DDBJ databases">
        <authorList>
            <person name="Illikoud N."/>
        </authorList>
    </citation>
    <scope>NUCLEOTIDE SEQUENCE [LARGE SCALE GENOMIC DNA]</scope>
</reference>
<reference evidence="9 11" key="1">
    <citation type="submission" date="2017-09" db="EMBL/GenBank/DDBJ databases">
        <title>Complete Genome Sequences of Two Strains of the Meat Spoilage Bacterium Brochothrix thermosphacta Isolated from Ground Chicken.</title>
        <authorList>
            <person name="Paoli G.C."/>
            <person name="Wijey C."/>
            <person name="Chen C.-Y."/>
            <person name="Nguyen L."/>
            <person name="Yan X."/>
            <person name="Irwin P.L."/>
        </authorList>
    </citation>
    <scope>NUCLEOTIDE SEQUENCE [LARGE SCALE GENOMIC DNA]</scope>
    <source>
        <strain evidence="9 11">BI</strain>
    </source>
</reference>
<keyword evidence="6" id="KW-0472">Membrane</keyword>
<dbReference type="Pfam" id="PF00746">
    <property type="entry name" value="Gram_pos_anchor"/>
    <property type="match status" value="1"/>
</dbReference>
<dbReference type="Proteomes" id="UP000270190">
    <property type="component" value="Unassembled WGS sequence"/>
</dbReference>
<evidence type="ECO:0000256" key="2">
    <source>
        <dbReference type="ARBA" id="ARBA00022512"/>
    </source>
</evidence>
<keyword evidence="6" id="KW-0812">Transmembrane</keyword>
<proteinExistence type="predicted"/>